<dbReference type="PANTHER" id="PTHR43498">
    <property type="entry name" value="FERREDOXIN:COB-COM HETERODISULFIDE REDUCTASE SUBUNIT A"/>
    <property type="match status" value="1"/>
</dbReference>
<dbReference type="Pfam" id="PF13187">
    <property type="entry name" value="Fer4_9"/>
    <property type="match status" value="1"/>
</dbReference>
<dbReference type="Pfam" id="PF07992">
    <property type="entry name" value="Pyr_redox_2"/>
    <property type="match status" value="1"/>
</dbReference>
<keyword evidence="5" id="KW-0285">Flavoprotein</keyword>
<dbReference type="InterPro" id="IPR023753">
    <property type="entry name" value="FAD/NAD-binding_dom"/>
</dbReference>
<dbReference type="Gene3D" id="3.30.70.20">
    <property type="match status" value="1"/>
</dbReference>
<dbReference type="AlphaFoldDB" id="J7IP86"/>
<dbReference type="SUPFAM" id="SSF54862">
    <property type="entry name" value="4Fe-4S ferredoxins"/>
    <property type="match status" value="1"/>
</dbReference>
<dbReference type="Gene3D" id="3.50.50.60">
    <property type="entry name" value="FAD/NAD(P)-binding domain"/>
    <property type="match status" value="1"/>
</dbReference>
<accession>J7IP86</accession>
<dbReference type="eggNOG" id="COG1148">
    <property type="taxonomic scope" value="Bacteria"/>
</dbReference>
<gene>
    <name evidence="10" type="ordered locus">Desmer_1683</name>
</gene>
<dbReference type="RefSeq" id="WP_014902576.1">
    <property type="nucleotide sequence ID" value="NC_018515.1"/>
</dbReference>
<keyword evidence="11" id="KW-1185">Reference proteome</keyword>
<reference evidence="11" key="2">
    <citation type="submission" date="2012-08" db="EMBL/GenBank/DDBJ databases">
        <title>Finished genome of Desulfosporosinus meridiei DSM 13257.</title>
        <authorList>
            <person name="Huntemann M."/>
            <person name="Wei C.-L."/>
            <person name="Han J."/>
            <person name="Detter J.C."/>
            <person name="Han C."/>
            <person name="Davenport K."/>
            <person name="Daligault H."/>
            <person name="Erkkila T."/>
            <person name="Gu W."/>
            <person name="Munk A.C.C."/>
            <person name="Teshima H."/>
            <person name="Xu Y."/>
            <person name="Chain P."/>
            <person name="Tapia R."/>
            <person name="Chen A."/>
            <person name="Krypides N."/>
            <person name="Mavromatis K."/>
            <person name="Markowitz V."/>
            <person name="Szeto E."/>
            <person name="Ivanova N."/>
            <person name="Mikhailova N."/>
            <person name="Ovchinnikova G."/>
            <person name="Pagani I."/>
            <person name="Pati A."/>
            <person name="Goodwin L."/>
            <person name="Peters L."/>
            <person name="Pitluck S."/>
            <person name="Woyke T."/>
            <person name="Pester M."/>
            <person name="Spring S."/>
            <person name="Ollivier B."/>
            <person name="Rattei T."/>
            <person name="Klenk H.-P."/>
            <person name="Wagner M."/>
            <person name="Loy A."/>
        </authorList>
    </citation>
    <scope>NUCLEOTIDE SEQUENCE [LARGE SCALE GENOMIC DNA]</scope>
    <source>
        <strain evidence="11">ATCC BAA-275 / DSM 13257 / NCIMB 13706 / S10</strain>
    </source>
</reference>
<keyword evidence="4" id="KW-0479">Metal-binding</keyword>
<name>J7IP86_DESMD</name>
<dbReference type="Proteomes" id="UP000005262">
    <property type="component" value="Chromosome"/>
</dbReference>
<keyword evidence="6" id="KW-0560">Oxidoreductase</keyword>
<dbReference type="PROSITE" id="PS51379">
    <property type="entry name" value="4FE4S_FER_2"/>
    <property type="match status" value="2"/>
</dbReference>
<evidence type="ECO:0000256" key="3">
    <source>
        <dbReference type="ARBA" id="ARBA00022485"/>
    </source>
</evidence>
<keyword evidence="5" id="KW-0274">FAD</keyword>
<dbReference type="PRINTS" id="PR00469">
    <property type="entry name" value="PNDRDTASEII"/>
</dbReference>
<keyword evidence="7" id="KW-0408">Iron</keyword>
<evidence type="ECO:0000256" key="2">
    <source>
        <dbReference type="ARBA" id="ARBA00006561"/>
    </source>
</evidence>
<protein>
    <submittedName>
        <fullName evidence="10">Putative adenylylsulfate reductase-associated electron transfer protein QmoB</fullName>
    </submittedName>
</protein>
<dbReference type="PANTHER" id="PTHR43498:SF1">
    <property type="entry name" value="COB--COM HETERODISULFIDE REDUCTASE IRON-SULFUR SUBUNIT A"/>
    <property type="match status" value="1"/>
</dbReference>
<sequence length="738" mass="80929">MVKKTGVYICTGCSLGESLEIESLSKVATKEGKVPVCKTHPFLCGSEGVELIKSDIENEGVNTVLIAACSPRVNYDVFEFDSVVMERVNLREQVIWSQTANDEDTQMMAEDYLRMGLAKVKHIELPEPYQGVNMVKTLLVVGGGLTGMTSALEAAKAGYKAVLVEKSPALGGWMNGLFKQVPRKAPYTAPEEVDVAELIKEVEANPDVTVYTGAEILEIAGSPGMFDASISQNGATITERVGSVVLATGAVPYDSTKLDYLGYGKYENVITGLQMEEIASKGKIVRPDGKEVQTIAFIQCAGSRDPEHLPYCSATCCVESLKQASYIKEQNPEANVFVFYKDMRTPGQYERLYQQVQKDGSIFVRGEIKGITEDGEKNLLIEATDILSGATISTEAVDMVVLANGMVPTTALGEDFAAKADTEEDKKDDGPKPEVILKSNLLNLSYRQGPEMPTLKYGFADSHFICFPYETRRTGIYAAGSVRAPMDELSSIEDATGATLKAIQCMESSAQGMAVHPRVGDMSFPDFAMSRCTQCKRCTVECPFGAINEDDKFNPLPNPTRCRRCGICMGACPERIITFKNYSVPMIGNLIKSIEVPDEDEEKPRILIFACENDAYPALDMAGINRLKYNAWVRVIPLRCLGSLSLVWIADSMSAGIDGIYLLGCKHGDDYQCHFIKGSELAEIRLSKVSETLDRLDLDSERVRMDQISITDYDKIPAMLDDFAAKLEELGPNPYKGF</sequence>
<dbReference type="InterPro" id="IPR017896">
    <property type="entry name" value="4Fe4S_Fe-S-bd"/>
</dbReference>
<dbReference type="GO" id="GO:0046872">
    <property type="term" value="F:metal ion binding"/>
    <property type="evidence" value="ECO:0007669"/>
    <property type="project" value="UniProtKB-KW"/>
</dbReference>
<evidence type="ECO:0000256" key="7">
    <source>
        <dbReference type="ARBA" id="ARBA00023004"/>
    </source>
</evidence>
<comment type="similarity">
    <text evidence="2">Belongs to the HdrA family.</text>
</comment>
<dbReference type="GO" id="GO:0051539">
    <property type="term" value="F:4 iron, 4 sulfur cluster binding"/>
    <property type="evidence" value="ECO:0007669"/>
    <property type="project" value="UniProtKB-KW"/>
</dbReference>
<dbReference type="InterPro" id="IPR017900">
    <property type="entry name" value="4Fe4S_Fe_S_CS"/>
</dbReference>
<dbReference type="HOGENOM" id="CLU_020302_0_0_9"/>
<dbReference type="InterPro" id="IPR036188">
    <property type="entry name" value="FAD/NAD-bd_sf"/>
</dbReference>
<dbReference type="EMBL" id="CP003629">
    <property type="protein sequence ID" value="AFQ43657.1"/>
    <property type="molecule type" value="Genomic_DNA"/>
</dbReference>
<feature type="domain" description="4Fe-4S ferredoxin-type" evidence="9">
    <location>
        <begin position="553"/>
        <end position="582"/>
    </location>
</feature>
<dbReference type="Pfam" id="PF02662">
    <property type="entry name" value="FlpD"/>
    <property type="match status" value="1"/>
</dbReference>
<keyword evidence="3" id="KW-0004">4Fe-4S</keyword>
<dbReference type="PRINTS" id="PR00368">
    <property type="entry name" value="FADPNR"/>
</dbReference>
<feature type="domain" description="4Fe-4S ferredoxin-type" evidence="9">
    <location>
        <begin position="523"/>
        <end position="552"/>
    </location>
</feature>
<dbReference type="KEGG" id="dmi:Desmer_1683"/>
<evidence type="ECO:0000256" key="1">
    <source>
        <dbReference type="ARBA" id="ARBA00001974"/>
    </source>
</evidence>
<dbReference type="GO" id="GO:0016491">
    <property type="term" value="F:oxidoreductase activity"/>
    <property type="evidence" value="ECO:0007669"/>
    <property type="project" value="UniProtKB-KW"/>
</dbReference>
<dbReference type="InterPro" id="IPR039650">
    <property type="entry name" value="HdrA-like"/>
</dbReference>
<evidence type="ECO:0000313" key="11">
    <source>
        <dbReference type="Proteomes" id="UP000005262"/>
    </source>
</evidence>
<dbReference type="STRING" id="768704.Desmer_1683"/>
<evidence type="ECO:0000259" key="9">
    <source>
        <dbReference type="PROSITE" id="PS51379"/>
    </source>
</evidence>
<dbReference type="InterPro" id="IPR003813">
    <property type="entry name" value="MvhD/FlpD"/>
</dbReference>
<organism evidence="10 11">
    <name type="scientific">Desulfosporosinus meridiei (strain ATCC BAA-275 / DSM 13257 / KCTC 12902 / NCIMB 13706 / S10)</name>
    <dbReference type="NCBI Taxonomy" id="768704"/>
    <lineage>
        <taxon>Bacteria</taxon>
        <taxon>Bacillati</taxon>
        <taxon>Bacillota</taxon>
        <taxon>Clostridia</taxon>
        <taxon>Eubacteriales</taxon>
        <taxon>Desulfitobacteriaceae</taxon>
        <taxon>Desulfosporosinus</taxon>
    </lineage>
</organism>
<dbReference type="OrthoDB" id="10014at2"/>
<evidence type="ECO:0000256" key="5">
    <source>
        <dbReference type="ARBA" id="ARBA00022827"/>
    </source>
</evidence>
<dbReference type="eggNOG" id="COG1908">
    <property type="taxonomic scope" value="Bacteria"/>
</dbReference>
<dbReference type="SUPFAM" id="SSF51905">
    <property type="entry name" value="FAD/NAD(P)-binding domain"/>
    <property type="match status" value="1"/>
</dbReference>
<evidence type="ECO:0000256" key="4">
    <source>
        <dbReference type="ARBA" id="ARBA00022723"/>
    </source>
</evidence>
<evidence type="ECO:0000256" key="8">
    <source>
        <dbReference type="ARBA" id="ARBA00023014"/>
    </source>
</evidence>
<proteinExistence type="inferred from homology"/>
<evidence type="ECO:0000256" key="6">
    <source>
        <dbReference type="ARBA" id="ARBA00023002"/>
    </source>
</evidence>
<comment type="cofactor">
    <cofactor evidence="1">
        <name>FAD</name>
        <dbReference type="ChEBI" id="CHEBI:57692"/>
    </cofactor>
</comment>
<evidence type="ECO:0000313" key="10">
    <source>
        <dbReference type="EMBL" id="AFQ43657.1"/>
    </source>
</evidence>
<keyword evidence="8" id="KW-0411">Iron-sulfur</keyword>
<reference evidence="10 11" key="1">
    <citation type="journal article" date="2012" name="J. Bacteriol.">
        <title>Complete genome sequences of Desulfosporosinus orientis DSM765T, Desulfosporosinus youngiae DSM17734T, Desulfosporosinus meridiei DSM13257T, and Desulfosporosinus acidiphilus DSM22704T.</title>
        <authorList>
            <person name="Pester M."/>
            <person name="Brambilla E."/>
            <person name="Alazard D."/>
            <person name="Rattei T."/>
            <person name="Weinmaier T."/>
            <person name="Han J."/>
            <person name="Lucas S."/>
            <person name="Lapidus A."/>
            <person name="Cheng J.F."/>
            <person name="Goodwin L."/>
            <person name="Pitluck S."/>
            <person name="Peters L."/>
            <person name="Ovchinnikova G."/>
            <person name="Teshima H."/>
            <person name="Detter J.C."/>
            <person name="Han C.S."/>
            <person name="Tapia R."/>
            <person name="Land M.L."/>
            <person name="Hauser L."/>
            <person name="Kyrpides N.C."/>
            <person name="Ivanova N.N."/>
            <person name="Pagani I."/>
            <person name="Huntmann M."/>
            <person name="Wei C.L."/>
            <person name="Davenport K.W."/>
            <person name="Daligault H."/>
            <person name="Chain P.S."/>
            <person name="Chen A."/>
            <person name="Mavromatis K."/>
            <person name="Markowitz V."/>
            <person name="Szeto E."/>
            <person name="Mikhailova N."/>
            <person name="Pati A."/>
            <person name="Wagner M."/>
            <person name="Woyke T."/>
            <person name="Ollivier B."/>
            <person name="Klenk H.P."/>
            <person name="Spring S."/>
            <person name="Loy A."/>
        </authorList>
    </citation>
    <scope>NUCLEOTIDE SEQUENCE [LARGE SCALE GENOMIC DNA]</scope>
    <source>
        <strain evidence="11">ATCC BAA-275 / DSM 13257 / NCIMB 13706 / S10</strain>
    </source>
</reference>
<dbReference type="PROSITE" id="PS00198">
    <property type="entry name" value="4FE4S_FER_1"/>
    <property type="match status" value="2"/>
</dbReference>